<dbReference type="EMBL" id="DS499604">
    <property type="protein sequence ID" value="EDP47143.1"/>
    <property type="molecule type" value="Genomic_DNA"/>
</dbReference>
<dbReference type="AlphaFoldDB" id="B0YF30"/>
<dbReference type="Proteomes" id="UP000001699">
    <property type="component" value="Unassembled WGS sequence"/>
</dbReference>
<feature type="region of interest" description="Disordered" evidence="1">
    <location>
        <begin position="76"/>
        <end position="110"/>
    </location>
</feature>
<evidence type="ECO:0000313" key="2">
    <source>
        <dbReference type="EMBL" id="EDP47143.1"/>
    </source>
</evidence>
<dbReference type="HOGENOM" id="CLU_1474843_0_0_1"/>
<keyword evidence="3" id="KW-1185">Reference proteome</keyword>
<accession>B0YF30</accession>
<feature type="compositionally biased region" description="Polar residues" evidence="1">
    <location>
        <begin position="76"/>
        <end position="109"/>
    </location>
</feature>
<dbReference type="OrthoDB" id="10633744at2759"/>
<gene>
    <name evidence="2" type="ORF">AFUB_101380</name>
</gene>
<dbReference type="VEuPathDB" id="FungiDB:AFUB_101380"/>
<protein>
    <submittedName>
        <fullName evidence="2">Uncharacterized protein</fullName>
    </submittedName>
</protein>
<sequence>MHVSCKSGSSNPWISIRSWDPRFDTYELASPFVFAHTNQDRPVLEKGGLLAAIEEGGPVLNWPLADNEIMEAKPMLSTNPRKSTAESLRSGSGPATATGSKVGKNSTHLPSFLRPKNDDFFRGPPTILRLISYLLKPIVIVANDDIGEAAGGQAEAEVDQQAMGVVSPLSSLGRVRTKVLRYF</sequence>
<name>B0YF30_ASPFC</name>
<evidence type="ECO:0000313" key="3">
    <source>
        <dbReference type="Proteomes" id="UP000001699"/>
    </source>
</evidence>
<proteinExistence type="predicted"/>
<reference evidence="2 3" key="1">
    <citation type="journal article" date="2008" name="PLoS Genet.">
        <title>Genomic islands in the pathogenic filamentous fungus Aspergillus fumigatus.</title>
        <authorList>
            <person name="Fedorova N.D."/>
            <person name="Khaldi N."/>
            <person name="Joardar V.S."/>
            <person name="Maiti R."/>
            <person name="Amedeo P."/>
            <person name="Anderson M.J."/>
            <person name="Crabtree J."/>
            <person name="Silva J.C."/>
            <person name="Badger J.H."/>
            <person name="Albarraq A."/>
            <person name="Angiuoli S."/>
            <person name="Bussey H."/>
            <person name="Bowyer P."/>
            <person name="Cotty P.J."/>
            <person name="Dyer P.S."/>
            <person name="Egan A."/>
            <person name="Galens K."/>
            <person name="Fraser-Liggett C.M."/>
            <person name="Haas B.J."/>
            <person name="Inman J.M."/>
            <person name="Kent R."/>
            <person name="Lemieux S."/>
            <person name="Malavazi I."/>
            <person name="Orvis J."/>
            <person name="Roemer T."/>
            <person name="Ronning C.M."/>
            <person name="Sundaram J.P."/>
            <person name="Sutton G."/>
            <person name="Turner G."/>
            <person name="Venter J.C."/>
            <person name="White O.R."/>
            <person name="Whitty B.R."/>
            <person name="Youngman P."/>
            <person name="Wolfe K.H."/>
            <person name="Goldman G.H."/>
            <person name="Wortman J.R."/>
            <person name="Jiang B."/>
            <person name="Denning D.W."/>
            <person name="Nierman W.C."/>
        </authorList>
    </citation>
    <scope>NUCLEOTIDE SEQUENCE [LARGE SCALE GENOMIC DNA]</scope>
    <source>
        <strain evidence="3">CBS 144.89 / FGSC A1163 / CEA10</strain>
    </source>
</reference>
<organism evidence="2 3">
    <name type="scientific">Aspergillus fumigatus (strain CBS 144.89 / FGSC A1163 / CEA10)</name>
    <name type="common">Neosartorya fumigata</name>
    <dbReference type="NCBI Taxonomy" id="451804"/>
    <lineage>
        <taxon>Eukaryota</taxon>
        <taxon>Fungi</taxon>
        <taxon>Dikarya</taxon>
        <taxon>Ascomycota</taxon>
        <taxon>Pezizomycotina</taxon>
        <taxon>Eurotiomycetes</taxon>
        <taxon>Eurotiomycetidae</taxon>
        <taxon>Eurotiales</taxon>
        <taxon>Aspergillaceae</taxon>
        <taxon>Aspergillus</taxon>
        <taxon>Aspergillus subgen. Fumigati</taxon>
    </lineage>
</organism>
<evidence type="ECO:0000256" key="1">
    <source>
        <dbReference type="SAM" id="MobiDB-lite"/>
    </source>
</evidence>